<dbReference type="RefSeq" id="WP_107289289.1">
    <property type="nucleotide sequence ID" value="NZ_PYNF01000003.1"/>
</dbReference>
<accession>A0A2T3KLV3</accession>
<sequence>MSCTRLYAIDDDGYSEVGIFENSFRFSAYVWDFIAQKYFNLEYFPSLDTDLQLRIWNAGNEHKLSSAELIVLAATTDCMRVKFSDVGRLVEAFKVFGGDHPNSCLTEQAELLSGLKLSDSAVLTWNQTDINHQPYFLIEIDDDDDDDDEYRESYFIDMSASKDLFEQYDYLHSQKEQCCTSSVMNDYGKAPYI</sequence>
<comment type="caution">
    <text evidence="1">The sequence shown here is derived from an EMBL/GenBank/DDBJ whole genome shotgun (WGS) entry which is preliminary data.</text>
</comment>
<proteinExistence type="predicted"/>
<dbReference type="AlphaFoldDB" id="A0A2T3KLV3"/>
<evidence type="ECO:0000313" key="2">
    <source>
        <dbReference type="Proteomes" id="UP000241426"/>
    </source>
</evidence>
<protein>
    <submittedName>
        <fullName evidence="1">Uncharacterized protein</fullName>
    </submittedName>
</protein>
<gene>
    <name evidence="1" type="ORF">C9J27_05840</name>
</gene>
<organism evidence="1 2">
    <name type="scientific">Photobacterium kishitanii</name>
    <dbReference type="NCBI Taxonomy" id="318456"/>
    <lineage>
        <taxon>Bacteria</taxon>
        <taxon>Pseudomonadati</taxon>
        <taxon>Pseudomonadota</taxon>
        <taxon>Gammaproteobacteria</taxon>
        <taxon>Vibrionales</taxon>
        <taxon>Vibrionaceae</taxon>
        <taxon>Photobacterium</taxon>
    </lineage>
</organism>
<dbReference type="EMBL" id="PYNF01000003">
    <property type="protein sequence ID" value="PSV00659.1"/>
    <property type="molecule type" value="Genomic_DNA"/>
</dbReference>
<name>A0A2T3KLV3_9GAMM</name>
<dbReference type="Proteomes" id="UP000241426">
    <property type="component" value="Unassembled WGS sequence"/>
</dbReference>
<reference evidence="1 2" key="1">
    <citation type="submission" date="2018-01" db="EMBL/GenBank/DDBJ databases">
        <title>Whole genome sequencing of Histamine producing bacteria.</title>
        <authorList>
            <person name="Butler K."/>
        </authorList>
    </citation>
    <scope>NUCLEOTIDE SEQUENCE [LARGE SCALE GENOMIC DNA]</scope>
    <source>
        <strain evidence="1 2">FS-7.2</strain>
    </source>
</reference>
<evidence type="ECO:0000313" key="1">
    <source>
        <dbReference type="EMBL" id="PSV00659.1"/>
    </source>
</evidence>